<evidence type="ECO:0000256" key="1">
    <source>
        <dbReference type="SAM" id="SignalP"/>
    </source>
</evidence>
<proteinExistence type="predicted"/>
<dbReference type="OrthoDB" id="850919at2"/>
<organism evidence="2 3">
    <name type="scientific">Ohtaekwangia koreensis</name>
    <dbReference type="NCBI Taxonomy" id="688867"/>
    <lineage>
        <taxon>Bacteria</taxon>
        <taxon>Pseudomonadati</taxon>
        <taxon>Bacteroidota</taxon>
        <taxon>Cytophagia</taxon>
        <taxon>Cytophagales</taxon>
        <taxon>Fulvivirgaceae</taxon>
        <taxon>Ohtaekwangia</taxon>
    </lineage>
</organism>
<reference evidence="2 3" key="1">
    <citation type="submission" date="2017-02" db="EMBL/GenBank/DDBJ databases">
        <authorList>
            <person name="Peterson S.W."/>
        </authorList>
    </citation>
    <scope>NUCLEOTIDE SEQUENCE [LARGE SCALE GENOMIC DNA]</scope>
    <source>
        <strain evidence="2 3">DSM 25262</strain>
    </source>
</reference>
<dbReference type="Proteomes" id="UP000190961">
    <property type="component" value="Unassembled WGS sequence"/>
</dbReference>
<sequence>MTKLLFCTLAIIGLHVSLRAQDADSVNTAAGPRGGLNNLALLYYKIDFTPEQRQRLEDVPLEFIYSISEEGVATLEEVNGINDPVIIDSIKNQQPLPDFYPRIVNGQAQSSIYFVKIQFPKYTMQRQRLSRYTHTEKLTVDDFEYIHKSGRRMDILLGAVVNSFAGNAQEYLKTGGGFKVDLMYVGENGIGAGLVMNLYGNSHKKPYPINTTRELDKSSPTLLLGAGINKSLHKKERSEWLAQVELCYAMQNISSKVNNKDKDYIMAKGFSPGIVLHYSLQVGKDNLYTYYGNPAMGSHYLNFHAAIRPVFFDLKPASGVMLELGVSYRFSWITLDDYKFKM</sequence>
<name>A0A1T5M2D6_9BACT</name>
<keyword evidence="3" id="KW-1185">Reference proteome</keyword>
<keyword evidence="1" id="KW-0732">Signal</keyword>
<feature type="signal peptide" evidence="1">
    <location>
        <begin position="1"/>
        <end position="22"/>
    </location>
</feature>
<dbReference type="EMBL" id="FUZU01000003">
    <property type="protein sequence ID" value="SKC82019.1"/>
    <property type="molecule type" value="Genomic_DNA"/>
</dbReference>
<feature type="chain" id="PRO_5012662434" evidence="1">
    <location>
        <begin position="23"/>
        <end position="342"/>
    </location>
</feature>
<evidence type="ECO:0000313" key="2">
    <source>
        <dbReference type="EMBL" id="SKC82019.1"/>
    </source>
</evidence>
<accession>A0A1T5M2D6</accession>
<dbReference type="RefSeq" id="WP_079688634.1">
    <property type="nucleotide sequence ID" value="NZ_FUZU01000003.1"/>
</dbReference>
<dbReference type="AlphaFoldDB" id="A0A1T5M2D6"/>
<protein>
    <submittedName>
        <fullName evidence="2">Uncharacterized protein</fullName>
    </submittedName>
</protein>
<evidence type="ECO:0000313" key="3">
    <source>
        <dbReference type="Proteomes" id="UP000190961"/>
    </source>
</evidence>
<gene>
    <name evidence="2" type="ORF">SAMN05660236_4071</name>
</gene>